<dbReference type="EMBL" id="KV722346">
    <property type="protein sequence ID" value="OCH94162.1"/>
    <property type="molecule type" value="Genomic_DNA"/>
</dbReference>
<accession>A0A8E2J673</accession>
<dbReference type="Proteomes" id="UP000250043">
    <property type="component" value="Unassembled WGS sequence"/>
</dbReference>
<name>A0A8E2J673_9APHY</name>
<reference evidence="2 3" key="1">
    <citation type="submission" date="2016-07" db="EMBL/GenBank/DDBJ databases">
        <title>Draft genome of the white-rot fungus Obba rivulosa 3A-2.</title>
        <authorList>
            <consortium name="DOE Joint Genome Institute"/>
            <person name="Miettinen O."/>
            <person name="Riley R."/>
            <person name="Acob R."/>
            <person name="Barry K."/>
            <person name="Cullen D."/>
            <person name="De Vries R."/>
            <person name="Hainaut M."/>
            <person name="Hatakka A."/>
            <person name="Henrissat B."/>
            <person name="Hilden K."/>
            <person name="Kuo R."/>
            <person name="Labutti K."/>
            <person name="Lipzen A."/>
            <person name="Makela M.R."/>
            <person name="Sandor L."/>
            <person name="Spatafora J.W."/>
            <person name="Grigoriev I.V."/>
            <person name="Hibbett D.S."/>
        </authorList>
    </citation>
    <scope>NUCLEOTIDE SEQUENCE [LARGE SCALE GENOMIC DNA]</scope>
    <source>
        <strain evidence="2 3">3A-2</strain>
    </source>
</reference>
<evidence type="ECO:0000256" key="1">
    <source>
        <dbReference type="SAM" id="MobiDB-lite"/>
    </source>
</evidence>
<keyword evidence="3" id="KW-1185">Reference proteome</keyword>
<sequence>MLRQHHVLQMDRRLLPDASLPGWANFARKAETARICNTDVHVQHQQAANACSGRGPERTARFREECPRCVCRHAHCRYGEEPGASSPIGKGVRTAAHGTAALSARPLVASGQAYAQWRTAWRSSDRRVGRPYPAHHRIDGAGPDRQELTEGRSVRRAQVFGPMMALAV</sequence>
<protein>
    <submittedName>
        <fullName evidence="2">Uncharacterized protein</fullName>
    </submittedName>
</protein>
<evidence type="ECO:0000313" key="2">
    <source>
        <dbReference type="EMBL" id="OCH94162.1"/>
    </source>
</evidence>
<feature type="region of interest" description="Disordered" evidence="1">
    <location>
        <begin position="127"/>
        <end position="146"/>
    </location>
</feature>
<dbReference type="AlphaFoldDB" id="A0A8E2J673"/>
<proteinExistence type="predicted"/>
<evidence type="ECO:0000313" key="3">
    <source>
        <dbReference type="Proteomes" id="UP000250043"/>
    </source>
</evidence>
<feature type="compositionally biased region" description="Basic and acidic residues" evidence="1">
    <location>
        <begin position="136"/>
        <end position="146"/>
    </location>
</feature>
<organism evidence="2 3">
    <name type="scientific">Obba rivulosa</name>
    <dbReference type="NCBI Taxonomy" id="1052685"/>
    <lineage>
        <taxon>Eukaryota</taxon>
        <taxon>Fungi</taxon>
        <taxon>Dikarya</taxon>
        <taxon>Basidiomycota</taxon>
        <taxon>Agaricomycotina</taxon>
        <taxon>Agaricomycetes</taxon>
        <taxon>Polyporales</taxon>
        <taxon>Gelatoporiaceae</taxon>
        <taxon>Obba</taxon>
    </lineage>
</organism>
<gene>
    <name evidence="2" type="ORF">OBBRIDRAFT_179154</name>
</gene>